<accession>A0A831RPZ8</accession>
<organism evidence="1">
    <name type="scientific">Sedimenticola thiotaurini</name>
    <dbReference type="NCBI Taxonomy" id="1543721"/>
    <lineage>
        <taxon>Bacteria</taxon>
        <taxon>Pseudomonadati</taxon>
        <taxon>Pseudomonadota</taxon>
        <taxon>Gammaproteobacteria</taxon>
        <taxon>Chromatiales</taxon>
        <taxon>Sedimenticolaceae</taxon>
        <taxon>Sedimenticola</taxon>
    </lineage>
</organism>
<dbReference type="InterPro" id="IPR029151">
    <property type="entry name" value="Sensor-like_sf"/>
</dbReference>
<gene>
    <name evidence="1" type="ORF">ENI96_09060</name>
</gene>
<dbReference type="CDD" id="cd18773">
    <property type="entry name" value="PDC1_HK_sensor"/>
    <property type="match status" value="1"/>
</dbReference>
<protein>
    <submittedName>
        <fullName evidence="1">Uncharacterized protein</fullName>
    </submittedName>
</protein>
<proteinExistence type="predicted"/>
<name>A0A831RPZ8_9GAMM</name>
<dbReference type="EMBL" id="DRKP01000101">
    <property type="protein sequence ID" value="HEB96564.1"/>
    <property type="molecule type" value="Genomic_DNA"/>
</dbReference>
<dbReference type="SUPFAM" id="SSF103190">
    <property type="entry name" value="Sensory domain-like"/>
    <property type="match status" value="1"/>
</dbReference>
<dbReference type="Proteomes" id="UP000886251">
    <property type="component" value="Unassembled WGS sequence"/>
</dbReference>
<evidence type="ECO:0000313" key="1">
    <source>
        <dbReference type="EMBL" id="HEB96564.1"/>
    </source>
</evidence>
<dbReference type="AlphaFoldDB" id="A0A831RPZ8"/>
<comment type="caution">
    <text evidence="1">The sequence shown here is derived from an EMBL/GenBank/DDBJ whole genome shotgun (WGS) entry which is preliminary data.</text>
</comment>
<sequence length="315" mass="35785">MKPTLKQAIHQQRVALAERLSVPLGRLAEQCAEVWGDREALDSVLEAGFPTVPHCLFLYALDSHGIQISDNVSVGGLLPEHYGRDRSDRPYMREGVPSWGFLLSDAYLSLRANRPSLTALQVVKRNGRTLGYLGADFDLRDLPVTAELYEESADWRQIKGDAAIRGTVFQQCRVESLMDRNMDVACAILEELMTEHGMFQCVIHFSGSRATIWLVDDPYRYRILDHEVLADPDVCLLYPHRPYPEEALIPRDRIGDLLLGMRRLRLADETLYLRSGSINVFNGMISLTFSCDGTHYMSWREFLDKDMEFWVGSAA</sequence>
<dbReference type="Gene3D" id="3.30.450.20">
    <property type="entry name" value="PAS domain"/>
    <property type="match status" value="1"/>
</dbReference>
<reference evidence="1" key="1">
    <citation type="journal article" date="2020" name="mSystems">
        <title>Genome- and Community-Level Interaction Insights into Carbon Utilization and Element Cycling Functions of Hydrothermarchaeota in Hydrothermal Sediment.</title>
        <authorList>
            <person name="Zhou Z."/>
            <person name="Liu Y."/>
            <person name="Xu W."/>
            <person name="Pan J."/>
            <person name="Luo Z.H."/>
            <person name="Li M."/>
        </authorList>
    </citation>
    <scope>NUCLEOTIDE SEQUENCE [LARGE SCALE GENOMIC DNA]</scope>
    <source>
        <strain evidence="1">HyVt-443</strain>
    </source>
</reference>